<evidence type="ECO:0000313" key="4">
    <source>
        <dbReference type="EMBL" id="KAI1701082.1"/>
    </source>
</evidence>
<evidence type="ECO:0000313" key="5">
    <source>
        <dbReference type="Proteomes" id="UP001201812"/>
    </source>
</evidence>
<dbReference type="Proteomes" id="UP001201812">
    <property type="component" value="Unassembled WGS sequence"/>
</dbReference>
<evidence type="ECO:0000256" key="3">
    <source>
        <dbReference type="SAM" id="MobiDB-lite"/>
    </source>
</evidence>
<dbReference type="GO" id="GO:0003924">
    <property type="term" value="F:GTPase activity"/>
    <property type="evidence" value="ECO:0007669"/>
    <property type="project" value="InterPro"/>
</dbReference>
<dbReference type="SMART" id="SM00176">
    <property type="entry name" value="RAN"/>
    <property type="match status" value="1"/>
</dbReference>
<evidence type="ECO:0000256" key="2">
    <source>
        <dbReference type="ARBA" id="ARBA00022741"/>
    </source>
</evidence>
<dbReference type="InterPro" id="IPR001806">
    <property type="entry name" value="Small_GTPase"/>
</dbReference>
<gene>
    <name evidence="4" type="ORF">DdX_16312</name>
</gene>
<accession>A0AAD4MP01</accession>
<dbReference type="Pfam" id="PF00071">
    <property type="entry name" value="Ras"/>
    <property type="match status" value="1"/>
</dbReference>
<dbReference type="GO" id="GO:0005525">
    <property type="term" value="F:GTP binding"/>
    <property type="evidence" value="ECO:0007669"/>
    <property type="project" value="InterPro"/>
</dbReference>
<dbReference type="CDD" id="cd00154">
    <property type="entry name" value="Rab"/>
    <property type="match status" value="1"/>
</dbReference>
<dbReference type="SMART" id="SM00174">
    <property type="entry name" value="RHO"/>
    <property type="match status" value="1"/>
</dbReference>
<keyword evidence="5" id="KW-1185">Reference proteome</keyword>
<dbReference type="SUPFAM" id="SSF52540">
    <property type="entry name" value="P-loop containing nucleoside triphosphate hydrolases"/>
    <property type="match status" value="1"/>
</dbReference>
<dbReference type="SMART" id="SM00173">
    <property type="entry name" value="RAS"/>
    <property type="match status" value="1"/>
</dbReference>
<reference evidence="4" key="1">
    <citation type="submission" date="2022-01" db="EMBL/GenBank/DDBJ databases">
        <title>Genome Sequence Resource for Two Populations of Ditylenchus destructor, the Migratory Endoparasitic Phytonematode.</title>
        <authorList>
            <person name="Zhang H."/>
            <person name="Lin R."/>
            <person name="Xie B."/>
        </authorList>
    </citation>
    <scope>NUCLEOTIDE SEQUENCE</scope>
    <source>
        <strain evidence="4">BazhouSP</strain>
    </source>
</reference>
<feature type="compositionally biased region" description="Low complexity" evidence="3">
    <location>
        <begin position="1"/>
        <end position="19"/>
    </location>
</feature>
<proteinExistence type="inferred from homology"/>
<dbReference type="SMART" id="SM00175">
    <property type="entry name" value="RAB"/>
    <property type="match status" value="1"/>
</dbReference>
<dbReference type="AlphaFoldDB" id="A0AAD4MP01"/>
<dbReference type="InterPro" id="IPR027417">
    <property type="entry name" value="P-loop_NTPase"/>
</dbReference>
<dbReference type="Gene3D" id="3.40.50.300">
    <property type="entry name" value="P-loop containing nucleotide triphosphate hydrolases"/>
    <property type="match status" value="1"/>
</dbReference>
<dbReference type="PROSITE" id="PS51421">
    <property type="entry name" value="RAS"/>
    <property type="match status" value="1"/>
</dbReference>
<dbReference type="PROSITE" id="PS51419">
    <property type="entry name" value="RAB"/>
    <property type="match status" value="1"/>
</dbReference>
<dbReference type="FunFam" id="3.40.50.300:FF:001462">
    <property type="entry name" value="Small GTP-binding protein, putative"/>
    <property type="match status" value="1"/>
</dbReference>
<keyword evidence="2" id="KW-0547">Nucleotide-binding</keyword>
<dbReference type="PANTHER" id="PTHR47978">
    <property type="match status" value="1"/>
</dbReference>
<feature type="region of interest" description="Disordered" evidence="3">
    <location>
        <begin position="1"/>
        <end position="26"/>
    </location>
</feature>
<evidence type="ECO:0000256" key="1">
    <source>
        <dbReference type="ARBA" id="ARBA00006270"/>
    </source>
</evidence>
<dbReference type="EMBL" id="JAKKPZ010000127">
    <property type="protein sequence ID" value="KAI1701082.1"/>
    <property type="molecule type" value="Genomic_DNA"/>
</dbReference>
<dbReference type="NCBIfam" id="TIGR00231">
    <property type="entry name" value="small_GTP"/>
    <property type="match status" value="1"/>
</dbReference>
<dbReference type="PRINTS" id="PR00449">
    <property type="entry name" value="RASTRNSFRMNG"/>
</dbReference>
<protein>
    <submittedName>
        <fullName evidence="4">Ras family domain-containing protein</fullName>
    </submittedName>
</protein>
<dbReference type="InterPro" id="IPR005225">
    <property type="entry name" value="Small_GTP-bd"/>
</dbReference>
<name>A0AAD4MP01_9BILA</name>
<sequence length="287" mass="31849">MSSYSTASTSSKSAQSSTAMRKRNRKQKPFTAKVVVVGNMGVGKTSILMRHDGQGFTTQMSSTMGASFVSSKSIHNGREVHLQIWDTAGQERFRSMTHMYLRNTMACILIYDITDRDSFVDLNYWIKEIERADCGPVALFIFGNKLDLMERRSVTEAEARAFAEHHNAQFFETSALRDRGIETAMNSIAETILSRIVTHAYQNQQYGISLQAVPGGSKGGSMGDFVVDEVMINVARTNLLGYGTVHHMDNSSPGTVHHLGQFITWDNSSPGQFITWDNSSPGTIHHP</sequence>
<comment type="similarity">
    <text evidence="1">Belongs to the small GTPase superfamily. Rab family.</text>
</comment>
<organism evidence="4 5">
    <name type="scientific">Ditylenchus destructor</name>
    <dbReference type="NCBI Taxonomy" id="166010"/>
    <lineage>
        <taxon>Eukaryota</taxon>
        <taxon>Metazoa</taxon>
        <taxon>Ecdysozoa</taxon>
        <taxon>Nematoda</taxon>
        <taxon>Chromadorea</taxon>
        <taxon>Rhabditida</taxon>
        <taxon>Tylenchina</taxon>
        <taxon>Tylenchomorpha</taxon>
        <taxon>Sphaerularioidea</taxon>
        <taxon>Anguinidae</taxon>
        <taxon>Anguininae</taxon>
        <taxon>Ditylenchus</taxon>
    </lineage>
</organism>
<comment type="caution">
    <text evidence="4">The sequence shown here is derived from an EMBL/GenBank/DDBJ whole genome shotgun (WGS) entry which is preliminary data.</text>
</comment>